<dbReference type="Gene3D" id="3.60.20.10">
    <property type="entry name" value="Glutamine Phosphoribosylpyrophosphate, subunit 1, domain 1"/>
    <property type="match status" value="1"/>
</dbReference>
<dbReference type="PROSITE" id="PS51278">
    <property type="entry name" value="GATASE_TYPE_2"/>
    <property type="match status" value="1"/>
</dbReference>
<dbReference type="InterPro" id="IPR029055">
    <property type="entry name" value="Ntn_hydrolases_N"/>
</dbReference>
<dbReference type="GO" id="GO:0016740">
    <property type="term" value="F:transferase activity"/>
    <property type="evidence" value="ECO:0007669"/>
    <property type="project" value="UniProtKB-KW"/>
</dbReference>
<dbReference type="Proteomes" id="UP000004211">
    <property type="component" value="Unassembled WGS sequence"/>
</dbReference>
<evidence type="ECO:0000256" key="13">
    <source>
        <dbReference type="ARBA" id="ARBA00023291"/>
    </source>
</evidence>
<evidence type="ECO:0000256" key="11">
    <source>
        <dbReference type="ARBA" id="ARBA00023014"/>
    </source>
</evidence>
<organism evidence="16 17">
    <name type="scientific">Veillonella atypica ACS-049-V-Sch6</name>
    <dbReference type="NCBI Taxonomy" id="866776"/>
    <lineage>
        <taxon>Bacteria</taxon>
        <taxon>Bacillati</taxon>
        <taxon>Bacillota</taxon>
        <taxon>Negativicutes</taxon>
        <taxon>Veillonellales</taxon>
        <taxon>Veillonellaceae</taxon>
        <taxon>Veillonella</taxon>
    </lineage>
</organism>
<evidence type="ECO:0000256" key="9">
    <source>
        <dbReference type="ARBA" id="ARBA00023002"/>
    </source>
</evidence>
<gene>
    <name evidence="16" type="ORF">HMPREF9321_0950</name>
</gene>
<evidence type="ECO:0000256" key="12">
    <source>
        <dbReference type="ARBA" id="ARBA00023164"/>
    </source>
</evidence>
<keyword evidence="11" id="KW-0411">Iron-sulfur</keyword>
<dbReference type="EMBL" id="AEDR01000001">
    <property type="protein sequence ID" value="EFL57000.1"/>
    <property type="molecule type" value="Genomic_DNA"/>
</dbReference>
<comment type="pathway">
    <text evidence="14">Amino-acid biosynthesis.</text>
</comment>
<evidence type="ECO:0000256" key="14">
    <source>
        <dbReference type="ARBA" id="ARBA00029440"/>
    </source>
</evidence>
<accession>E1L3S6</accession>
<evidence type="ECO:0000313" key="16">
    <source>
        <dbReference type="EMBL" id="EFL57000.1"/>
    </source>
</evidence>
<evidence type="ECO:0000256" key="2">
    <source>
        <dbReference type="ARBA" id="ARBA00001927"/>
    </source>
</evidence>
<keyword evidence="12" id="KW-0314">Glutamate biosynthesis</keyword>
<dbReference type="InterPro" id="IPR050711">
    <property type="entry name" value="ET-N_metabolism_enzyme"/>
</dbReference>
<evidence type="ECO:0000256" key="6">
    <source>
        <dbReference type="ARBA" id="ARBA00022643"/>
    </source>
</evidence>
<keyword evidence="10" id="KW-0408">Iron</keyword>
<sequence>MEMNGSVIDQQRLDQARLEANGMYSSQFEKDACGMGFVVNIKGKKSHDIIDDGLRILERLEHRGGAGADKDTGDGAGILVQIPHEFFKRECEVLGISLPAAGEYG</sequence>
<dbReference type="GO" id="GO:0006537">
    <property type="term" value="P:glutamate biosynthetic process"/>
    <property type="evidence" value="ECO:0007669"/>
    <property type="project" value="UniProtKB-KW"/>
</dbReference>
<dbReference type="GO" id="GO:0015930">
    <property type="term" value="F:glutamate synthase activity"/>
    <property type="evidence" value="ECO:0007669"/>
    <property type="project" value="TreeGrafter"/>
</dbReference>
<keyword evidence="13" id="KW-0003">3Fe-4S</keyword>
<evidence type="ECO:0000256" key="3">
    <source>
        <dbReference type="ARBA" id="ARBA00009716"/>
    </source>
</evidence>
<evidence type="ECO:0000259" key="15">
    <source>
        <dbReference type="PROSITE" id="PS51278"/>
    </source>
</evidence>
<comment type="similarity">
    <text evidence="3">Belongs to the glutamate synthase family.</text>
</comment>
<evidence type="ECO:0000256" key="4">
    <source>
        <dbReference type="ARBA" id="ARBA00022605"/>
    </source>
</evidence>
<name>E1L3S6_9FIRM</name>
<evidence type="ECO:0000256" key="7">
    <source>
        <dbReference type="ARBA" id="ARBA00022723"/>
    </source>
</evidence>
<evidence type="ECO:0000256" key="8">
    <source>
        <dbReference type="ARBA" id="ARBA00022962"/>
    </source>
</evidence>
<keyword evidence="4" id="KW-0028">Amino-acid biosynthesis</keyword>
<dbReference type="SUPFAM" id="SSF56235">
    <property type="entry name" value="N-terminal nucleophile aminohydrolases (Ntn hydrolases)"/>
    <property type="match status" value="1"/>
</dbReference>
<keyword evidence="8 16" id="KW-0315">Glutamine amidotransferase</keyword>
<keyword evidence="7" id="KW-0479">Metal-binding</keyword>
<keyword evidence="16" id="KW-0808">Transferase</keyword>
<dbReference type="InterPro" id="IPR017932">
    <property type="entry name" value="GATase_2_dom"/>
</dbReference>
<proteinExistence type="inferred from homology"/>
<dbReference type="RefSeq" id="WP_005375256.1">
    <property type="nucleotide sequence ID" value="NZ_AEDR01000001.1"/>
</dbReference>
<evidence type="ECO:0000256" key="10">
    <source>
        <dbReference type="ARBA" id="ARBA00023004"/>
    </source>
</evidence>
<dbReference type="GO" id="GO:0019676">
    <property type="term" value="P:ammonia assimilation cycle"/>
    <property type="evidence" value="ECO:0007669"/>
    <property type="project" value="TreeGrafter"/>
</dbReference>
<evidence type="ECO:0000256" key="5">
    <source>
        <dbReference type="ARBA" id="ARBA00022630"/>
    </source>
</evidence>
<dbReference type="Pfam" id="PF00310">
    <property type="entry name" value="GATase_2"/>
    <property type="match status" value="1"/>
</dbReference>
<keyword evidence="5" id="KW-0285">Flavoprotein</keyword>
<comment type="cofactor">
    <cofactor evidence="1">
        <name>FMN</name>
        <dbReference type="ChEBI" id="CHEBI:58210"/>
    </cofactor>
</comment>
<dbReference type="AlphaFoldDB" id="E1L3S6"/>
<evidence type="ECO:0000313" key="17">
    <source>
        <dbReference type="Proteomes" id="UP000004211"/>
    </source>
</evidence>
<dbReference type="PANTHER" id="PTHR11938">
    <property type="entry name" value="FAD NADPH DEHYDROGENASE/OXIDOREDUCTASE"/>
    <property type="match status" value="1"/>
</dbReference>
<protein>
    <submittedName>
        <fullName evidence="16">Class II glutamine amidotransferase</fullName>
    </submittedName>
</protein>
<dbReference type="GO" id="GO:0051538">
    <property type="term" value="F:3 iron, 4 sulfur cluster binding"/>
    <property type="evidence" value="ECO:0007669"/>
    <property type="project" value="UniProtKB-KW"/>
</dbReference>
<comment type="cofactor">
    <cofactor evidence="2">
        <name>[3Fe-4S] cluster</name>
        <dbReference type="ChEBI" id="CHEBI:21137"/>
    </cofactor>
</comment>
<keyword evidence="9" id="KW-0560">Oxidoreductase</keyword>
<comment type="caution">
    <text evidence="16">The sequence shown here is derived from an EMBL/GenBank/DDBJ whole genome shotgun (WGS) entry which is preliminary data.</text>
</comment>
<evidence type="ECO:0000256" key="1">
    <source>
        <dbReference type="ARBA" id="ARBA00001917"/>
    </source>
</evidence>
<feature type="non-terminal residue" evidence="16">
    <location>
        <position position="105"/>
    </location>
</feature>
<reference evidence="16 17" key="1">
    <citation type="submission" date="2010-08" db="EMBL/GenBank/DDBJ databases">
        <authorList>
            <person name="Durkin A.S."/>
            <person name="Madupu R."/>
            <person name="Torralba M."/>
            <person name="Gillis M."/>
            <person name="Methe B."/>
            <person name="Sutton G."/>
            <person name="Nelson K.E."/>
        </authorList>
    </citation>
    <scope>NUCLEOTIDE SEQUENCE [LARGE SCALE GENOMIC DNA]</scope>
    <source>
        <strain evidence="16 17">ACS-049-V-Sch6</strain>
    </source>
</reference>
<dbReference type="PANTHER" id="PTHR11938:SF133">
    <property type="entry name" value="GLUTAMATE SYNTHASE (NADH)"/>
    <property type="match status" value="1"/>
</dbReference>
<keyword evidence="6" id="KW-0288">FMN</keyword>
<dbReference type="eggNOG" id="COG0067">
    <property type="taxonomic scope" value="Bacteria"/>
</dbReference>
<feature type="domain" description="Glutamine amidotransferase type-2" evidence="15">
    <location>
        <begin position="33"/>
        <end position="105"/>
    </location>
</feature>
<dbReference type="GO" id="GO:0046872">
    <property type="term" value="F:metal ion binding"/>
    <property type="evidence" value="ECO:0007669"/>
    <property type="project" value="UniProtKB-KW"/>
</dbReference>